<dbReference type="InterPro" id="IPR001647">
    <property type="entry name" value="HTH_TetR"/>
</dbReference>
<sequence length="194" mass="20967">MSRRRGAHLERAILDAAWDLLTQVGYARLSMEAVAAKASTSRPVIHRRWPTRARLALAAMDHFAPAETAPPDTGSLRTDLLALMEQVAGRTKTVHGEILAGMAAETARDPEAARALRAWLTTATRGRHVTAVVQRAAERGEIPAVQLLPRVATLPMDLIRNEVILYGQPPGKQTIAEMVDSIILPAIHQAAAVA</sequence>
<dbReference type="RefSeq" id="WP_344491445.1">
    <property type="nucleotide sequence ID" value="NZ_BAAAQX010000039.1"/>
</dbReference>
<accession>A0ABN3CXL8</accession>
<dbReference type="InterPro" id="IPR036271">
    <property type="entry name" value="Tet_transcr_reg_TetR-rel_C_sf"/>
</dbReference>
<keyword evidence="7" id="KW-1185">Reference proteome</keyword>
<dbReference type="PANTHER" id="PTHR30055">
    <property type="entry name" value="HTH-TYPE TRANSCRIPTIONAL REGULATOR RUTR"/>
    <property type="match status" value="1"/>
</dbReference>
<feature type="domain" description="HTH tetR-type" evidence="5">
    <location>
        <begin position="7"/>
        <end position="67"/>
    </location>
</feature>
<keyword evidence="1" id="KW-0805">Transcription regulation</keyword>
<dbReference type="PANTHER" id="PTHR30055:SF148">
    <property type="entry name" value="TETR-FAMILY TRANSCRIPTIONAL REGULATOR"/>
    <property type="match status" value="1"/>
</dbReference>
<dbReference type="InterPro" id="IPR050109">
    <property type="entry name" value="HTH-type_TetR-like_transc_reg"/>
</dbReference>
<evidence type="ECO:0000256" key="2">
    <source>
        <dbReference type="ARBA" id="ARBA00023125"/>
    </source>
</evidence>
<dbReference type="Gene3D" id="1.10.10.60">
    <property type="entry name" value="Homeodomain-like"/>
    <property type="match status" value="1"/>
</dbReference>
<evidence type="ECO:0000313" key="7">
    <source>
        <dbReference type="Proteomes" id="UP001499843"/>
    </source>
</evidence>
<dbReference type="SUPFAM" id="SSF48498">
    <property type="entry name" value="Tetracyclin repressor-like, C-terminal domain"/>
    <property type="match status" value="1"/>
</dbReference>
<dbReference type="Pfam" id="PF16859">
    <property type="entry name" value="TetR_C_11"/>
    <property type="match status" value="1"/>
</dbReference>
<dbReference type="InterPro" id="IPR011075">
    <property type="entry name" value="TetR_C"/>
</dbReference>
<evidence type="ECO:0000313" key="6">
    <source>
        <dbReference type="EMBL" id="GAA2214265.1"/>
    </source>
</evidence>
<evidence type="ECO:0000256" key="4">
    <source>
        <dbReference type="PROSITE-ProRule" id="PRU00335"/>
    </source>
</evidence>
<reference evidence="6 7" key="1">
    <citation type="journal article" date="2019" name="Int. J. Syst. Evol. Microbiol.">
        <title>The Global Catalogue of Microorganisms (GCM) 10K type strain sequencing project: providing services to taxonomists for standard genome sequencing and annotation.</title>
        <authorList>
            <consortium name="The Broad Institute Genomics Platform"/>
            <consortium name="The Broad Institute Genome Sequencing Center for Infectious Disease"/>
            <person name="Wu L."/>
            <person name="Ma J."/>
        </authorList>
    </citation>
    <scope>NUCLEOTIDE SEQUENCE [LARGE SCALE GENOMIC DNA]</scope>
    <source>
        <strain evidence="6 7">JCM 16114</strain>
    </source>
</reference>
<dbReference type="SUPFAM" id="SSF46689">
    <property type="entry name" value="Homeodomain-like"/>
    <property type="match status" value="1"/>
</dbReference>
<keyword evidence="2 4" id="KW-0238">DNA-binding</keyword>
<feature type="DNA-binding region" description="H-T-H motif" evidence="4">
    <location>
        <begin position="30"/>
        <end position="49"/>
    </location>
</feature>
<name>A0ABN3CXL8_9ACTN</name>
<comment type="caution">
    <text evidence="6">The sequence shown here is derived from an EMBL/GenBank/DDBJ whole genome shotgun (WGS) entry which is preliminary data.</text>
</comment>
<dbReference type="PROSITE" id="PS50977">
    <property type="entry name" value="HTH_TETR_2"/>
    <property type="match status" value="1"/>
</dbReference>
<keyword evidence="3" id="KW-0804">Transcription</keyword>
<evidence type="ECO:0000259" key="5">
    <source>
        <dbReference type="PROSITE" id="PS50977"/>
    </source>
</evidence>
<dbReference type="EMBL" id="BAAAQX010000039">
    <property type="protein sequence ID" value="GAA2214265.1"/>
    <property type="molecule type" value="Genomic_DNA"/>
</dbReference>
<dbReference type="Gene3D" id="1.10.357.10">
    <property type="entry name" value="Tetracycline Repressor, domain 2"/>
    <property type="match status" value="1"/>
</dbReference>
<proteinExistence type="predicted"/>
<evidence type="ECO:0000256" key="3">
    <source>
        <dbReference type="ARBA" id="ARBA00023163"/>
    </source>
</evidence>
<dbReference type="Pfam" id="PF00440">
    <property type="entry name" value="TetR_N"/>
    <property type="match status" value="1"/>
</dbReference>
<organism evidence="6 7">
    <name type="scientific">Nonomuraea monospora</name>
    <dbReference type="NCBI Taxonomy" id="568818"/>
    <lineage>
        <taxon>Bacteria</taxon>
        <taxon>Bacillati</taxon>
        <taxon>Actinomycetota</taxon>
        <taxon>Actinomycetes</taxon>
        <taxon>Streptosporangiales</taxon>
        <taxon>Streptosporangiaceae</taxon>
        <taxon>Nonomuraea</taxon>
    </lineage>
</organism>
<dbReference type="InterPro" id="IPR009057">
    <property type="entry name" value="Homeodomain-like_sf"/>
</dbReference>
<gene>
    <name evidence="6" type="ORF">GCM10009850_097300</name>
</gene>
<evidence type="ECO:0000256" key="1">
    <source>
        <dbReference type="ARBA" id="ARBA00023015"/>
    </source>
</evidence>
<dbReference type="Proteomes" id="UP001499843">
    <property type="component" value="Unassembled WGS sequence"/>
</dbReference>
<protein>
    <submittedName>
        <fullName evidence="6">TetR/AcrR family transcriptional regulator</fullName>
    </submittedName>
</protein>